<dbReference type="Pfam" id="PF02272">
    <property type="entry name" value="DHHA1"/>
    <property type="match status" value="1"/>
</dbReference>
<dbReference type="AlphaFoldDB" id="A0A6P1XZ88"/>
<accession>A0A6P1XZ88</accession>
<dbReference type="Pfam" id="PF01368">
    <property type="entry name" value="DHH"/>
    <property type="match status" value="1"/>
</dbReference>
<evidence type="ECO:0000313" key="4">
    <source>
        <dbReference type="Proteomes" id="UP000464374"/>
    </source>
</evidence>
<dbReference type="PANTHER" id="PTHR47618:SF1">
    <property type="entry name" value="BIFUNCTIONAL OLIGORIBONUCLEASE AND PAP PHOSPHATASE NRNA"/>
    <property type="match status" value="1"/>
</dbReference>
<dbReference type="SUPFAM" id="SSF64182">
    <property type="entry name" value="DHH phosphoesterases"/>
    <property type="match status" value="1"/>
</dbReference>
<evidence type="ECO:0000259" key="1">
    <source>
        <dbReference type="Pfam" id="PF01368"/>
    </source>
</evidence>
<dbReference type="Proteomes" id="UP000464374">
    <property type="component" value="Chromosome"/>
</dbReference>
<name>A0A6P1XZ88_9SPIR</name>
<evidence type="ECO:0000313" key="3">
    <source>
        <dbReference type="EMBL" id="QHX42685.1"/>
    </source>
</evidence>
<dbReference type="PANTHER" id="PTHR47618">
    <property type="entry name" value="BIFUNCTIONAL OLIGORIBONUCLEASE AND PAP PHOSPHATASE NRNA"/>
    <property type="match status" value="1"/>
</dbReference>
<dbReference type="GO" id="GO:0003676">
    <property type="term" value="F:nucleic acid binding"/>
    <property type="evidence" value="ECO:0007669"/>
    <property type="project" value="InterPro"/>
</dbReference>
<sequence>MNNIITPAVPQKLIDFLHFYPMFLIVGHKEPDGDCIGSSIAMSLFLQRLGKKTQMLSAGPFQRSEIRMYEPLFSAHVPESLIKNPEKTGVIIVDCSGIDRTGNIAEELTYFPSICIDHHATNTTNEASSLVYAEAPSTTFIIQTIIEKMTGSVTREEAEMLFFGLCTDTGFFRHLDERSGEVFAHTARLVQAGANPKYTFAAINGGKSFGSRILISRVLARMKPYYDGRLIVSYETYQDKQEIGIENRDSDMAYQLIQSIAGVKAICIVRQDTETHCSVGFRSLDTIDVSIIASSFGGGGHKQAAGLYIEGIAEQLIPKFVAAFAPQFQDVFTHVKI</sequence>
<dbReference type="KEGG" id="trz:GWP43_03615"/>
<proteinExistence type="predicted"/>
<dbReference type="InterPro" id="IPR001667">
    <property type="entry name" value="DDH_dom"/>
</dbReference>
<dbReference type="Gene3D" id="3.90.1640.10">
    <property type="entry name" value="inorganic pyrophosphatase (n-terminal core)"/>
    <property type="match status" value="1"/>
</dbReference>
<gene>
    <name evidence="3" type="ORF">GWP43_03615</name>
</gene>
<dbReference type="InterPro" id="IPR038763">
    <property type="entry name" value="DHH_sf"/>
</dbReference>
<reference evidence="3 4" key="1">
    <citation type="submission" date="2020-01" db="EMBL/GenBank/DDBJ databases">
        <title>Complete genome sequence of a human oral phylogroup 1 Treponema sp. strain ATCC 700766, originally isolated from periodontitis dental plaque.</title>
        <authorList>
            <person name="Chan Y."/>
            <person name="Huo Y.-B."/>
            <person name="Yu X.-L."/>
            <person name="Zeng H."/>
            <person name="Leung W.-K."/>
            <person name="Watt R.M."/>
        </authorList>
    </citation>
    <scope>NUCLEOTIDE SEQUENCE [LARGE SCALE GENOMIC DNA]</scope>
    <source>
        <strain evidence="3 4">OMZ 804</strain>
    </source>
</reference>
<protein>
    <submittedName>
        <fullName evidence="3">Bifunctional oligoribonuclease/PAP phosphatase NrnA</fullName>
    </submittedName>
</protein>
<feature type="domain" description="DDH" evidence="1">
    <location>
        <begin position="23"/>
        <end position="164"/>
    </location>
</feature>
<evidence type="ECO:0000259" key="2">
    <source>
        <dbReference type="Pfam" id="PF02272"/>
    </source>
</evidence>
<dbReference type="RefSeq" id="WP_162662770.1">
    <property type="nucleotide sequence ID" value="NZ_CP048020.1"/>
</dbReference>
<organism evidence="3 4">
    <name type="scientific">Treponema vincentii</name>
    <dbReference type="NCBI Taxonomy" id="69710"/>
    <lineage>
        <taxon>Bacteria</taxon>
        <taxon>Pseudomonadati</taxon>
        <taxon>Spirochaetota</taxon>
        <taxon>Spirochaetia</taxon>
        <taxon>Spirochaetales</taxon>
        <taxon>Treponemataceae</taxon>
        <taxon>Treponema</taxon>
    </lineage>
</organism>
<feature type="domain" description="DHHA1" evidence="2">
    <location>
        <begin position="242"/>
        <end position="324"/>
    </location>
</feature>
<dbReference type="EMBL" id="CP048020">
    <property type="protein sequence ID" value="QHX42685.1"/>
    <property type="molecule type" value="Genomic_DNA"/>
</dbReference>
<dbReference type="InterPro" id="IPR051319">
    <property type="entry name" value="Oligoribo/pAp-PDE_c-di-AMP_PDE"/>
</dbReference>
<dbReference type="Gene3D" id="3.10.310.30">
    <property type="match status" value="1"/>
</dbReference>
<dbReference type="InterPro" id="IPR003156">
    <property type="entry name" value="DHHA1_dom"/>
</dbReference>